<comment type="similarity">
    <text evidence="3 10">Belongs to the ALG6/ALG8 glucosyltransferase family.</text>
</comment>
<dbReference type="Proteomes" id="UP000673691">
    <property type="component" value="Unassembled WGS sequence"/>
</dbReference>
<dbReference type="InterPro" id="IPR004856">
    <property type="entry name" value="Glyco_trans_ALG6/ALG8"/>
</dbReference>
<dbReference type="UniPathway" id="UPA00378"/>
<keyword evidence="12" id="KW-1185">Reference proteome</keyword>
<comment type="subcellular location">
    <subcellularLocation>
        <location evidence="1 10">Endoplasmic reticulum membrane</location>
        <topology evidence="1 10">Multi-pass membrane protein</topology>
    </subcellularLocation>
</comment>
<dbReference type="GO" id="GO:0042281">
    <property type="term" value="F:dolichyl pyrophosphate Man9GlcNAc2 alpha-1,3-glucosyltransferase activity"/>
    <property type="evidence" value="ECO:0007669"/>
    <property type="project" value="TreeGrafter"/>
</dbReference>
<evidence type="ECO:0000256" key="5">
    <source>
        <dbReference type="ARBA" id="ARBA00022679"/>
    </source>
</evidence>
<dbReference type="GO" id="GO:0005789">
    <property type="term" value="C:endoplasmic reticulum membrane"/>
    <property type="evidence" value="ECO:0007669"/>
    <property type="project" value="UniProtKB-SubCell"/>
</dbReference>
<dbReference type="AlphaFoldDB" id="A0A8H8DJI5"/>
<name>A0A8H8DJI5_9FUNG</name>
<organism evidence="11 12">
    <name type="scientific">Olpidium bornovanus</name>
    <dbReference type="NCBI Taxonomy" id="278681"/>
    <lineage>
        <taxon>Eukaryota</taxon>
        <taxon>Fungi</taxon>
        <taxon>Fungi incertae sedis</taxon>
        <taxon>Olpidiomycota</taxon>
        <taxon>Olpidiomycotina</taxon>
        <taxon>Olpidiomycetes</taxon>
        <taxon>Olpidiales</taxon>
        <taxon>Olpidiaceae</taxon>
        <taxon>Olpidium</taxon>
    </lineage>
</organism>
<reference evidence="11 12" key="1">
    <citation type="journal article" name="Sci. Rep.">
        <title>Genome-scale phylogenetic analyses confirm Olpidium as the closest living zoosporic fungus to the non-flagellated, terrestrial fungi.</title>
        <authorList>
            <person name="Chang Y."/>
            <person name="Rochon D."/>
            <person name="Sekimoto S."/>
            <person name="Wang Y."/>
            <person name="Chovatia M."/>
            <person name="Sandor L."/>
            <person name="Salamov A."/>
            <person name="Grigoriev I.V."/>
            <person name="Stajich J.E."/>
            <person name="Spatafora J.W."/>
        </authorList>
    </citation>
    <scope>NUCLEOTIDE SEQUENCE [LARGE SCALE GENOMIC DNA]</scope>
    <source>
        <strain evidence="11">S191</strain>
    </source>
</reference>
<evidence type="ECO:0000313" key="12">
    <source>
        <dbReference type="Proteomes" id="UP000673691"/>
    </source>
</evidence>
<evidence type="ECO:0000256" key="4">
    <source>
        <dbReference type="ARBA" id="ARBA00022676"/>
    </source>
</evidence>
<evidence type="ECO:0000256" key="7">
    <source>
        <dbReference type="ARBA" id="ARBA00022824"/>
    </source>
</evidence>
<keyword evidence="6 10" id="KW-0812">Transmembrane</keyword>
<dbReference type="EC" id="2.4.1.-" evidence="10"/>
<dbReference type="EMBL" id="JAEFCI010005653">
    <property type="protein sequence ID" value="KAG5460162.1"/>
    <property type="molecule type" value="Genomic_DNA"/>
</dbReference>
<keyword evidence="7 10" id="KW-0256">Endoplasmic reticulum</keyword>
<protein>
    <recommendedName>
        <fullName evidence="10">Alpha-1,3-glucosyltransferase</fullName>
        <ecNumber evidence="10">2.4.1.-</ecNumber>
    </recommendedName>
</protein>
<feature type="transmembrane region" description="Helical" evidence="10">
    <location>
        <begin position="20"/>
        <end position="41"/>
    </location>
</feature>
<keyword evidence="8 10" id="KW-1133">Transmembrane helix</keyword>
<keyword evidence="9 10" id="KW-0472">Membrane</keyword>
<dbReference type="OrthoDB" id="5589195at2759"/>
<evidence type="ECO:0000256" key="2">
    <source>
        <dbReference type="ARBA" id="ARBA00004922"/>
    </source>
</evidence>
<evidence type="ECO:0000256" key="1">
    <source>
        <dbReference type="ARBA" id="ARBA00004477"/>
    </source>
</evidence>
<sequence length="193" mass="21333">MWCAMNVIVKLRQVFEQKHLVLLSLIATLLVIGPACVHLAIQPGRRRMLYAMASCSLGFFLCSFQVHEKSILIPALPVTLLMAIGEPMDFAWGGFFINAAMFRYALFGCCVTHVSGSPMPNLGRIFLHSKHVPPAEERRPELAVRVYAGALELARRALEARKKPADFHANDSGTSSYAVAGPCACFQRLKTEE</sequence>
<proteinExistence type="inferred from homology"/>
<comment type="pathway">
    <text evidence="2 10">Protein modification; protein glycosylation.</text>
</comment>
<evidence type="ECO:0000256" key="3">
    <source>
        <dbReference type="ARBA" id="ARBA00008715"/>
    </source>
</evidence>
<dbReference type="Pfam" id="PF03155">
    <property type="entry name" value="Alg6_Alg8"/>
    <property type="match status" value="1"/>
</dbReference>
<evidence type="ECO:0000256" key="9">
    <source>
        <dbReference type="ARBA" id="ARBA00023136"/>
    </source>
</evidence>
<keyword evidence="4 10" id="KW-0328">Glycosyltransferase</keyword>
<gene>
    <name evidence="11" type="ORF">BJ554DRAFT_7826</name>
</gene>
<dbReference type="PANTHER" id="PTHR12413:SF1">
    <property type="entry name" value="DOLICHYL PYROPHOSPHATE MAN9GLCNAC2 ALPHA-1,3-GLUCOSYLTRANSFERASE"/>
    <property type="match status" value="1"/>
</dbReference>
<dbReference type="PANTHER" id="PTHR12413">
    <property type="entry name" value="DOLICHYL GLYCOSYLTRANSFERASE"/>
    <property type="match status" value="1"/>
</dbReference>
<evidence type="ECO:0000256" key="6">
    <source>
        <dbReference type="ARBA" id="ARBA00022692"/>
    </source>
</evidence>
<comment type="caution">
    <text evidence="10">Lacks conserved residue(s) required for the propagation of feature annotation.</text>
</comment>
<accession>A0A8H8DJI5</accession>
<keyword evidence="5 10" id="KW-0808">Transferase</keyword>
<evidence type="ECO:0000256" key="8">
    <source>
        <dbReference type="ARBA" id="ARBA00022989"/>
    </source>
</evidence>
<evidence type="ECO:0000313" key="11">
    <source>
        <dbReference type="EMBL" id="KAG5460162.1"/>
    </source>
</evidence>
<evidence type="ECO:0000256" key="10">
    <source>
        <dbReference type="RuleBase" id="RU363110"/>
    </source>
</evidence>
<comment type="caution">
    <text evidence="11">The sequence shown here is derived from an EMBL/GenBank/DDBJ whole genome shotgun (WGS) entry which is preliminary data.</text>
</comment>